<evidence type="ECO:0000256" key="5">
    <source>
        <dbReference type="ARBA" id="ARBA00023136"/>
    </source>
</evidence>
<comment type="catalytic activity">
    <reaction evidence="7">
        <text>a 1-O-(1Z-alkenyl)-sn-glycero-3-phosphoethanolamine + H2O = a 2,3-saturated aldehyde + sn-glycero-3-phosphoethanolamine</text>
        <dbReference type="Rhea" id="RHEA:16905"/>
        <dbReference type="ChEBI" id="CHEBI:15377"/>
        <dbReference type="ChEBI" id="CHEBI:73359"/>
        <dbReference type="ChEBI" id="CHEBI:77288"/>
        <dbReference type="ChEBI" id="CHEBI:143890"/>
        <dbReference type="EC" id="3.3.2.2"/>
    </reaction>
</comment>
<feature type="transmembrane region" description="Helical" evidence="9">
    <location>
        <begin position="146"/>
        <end position="164"/>
    </location>
</feature>
<feature type="non-terminal residue" evidence="10">
    <location>
        <position position="1"/>
    </location>
</feature>
<gene>
    <name evidence="10" type="primary">TMEM86A</name>
</gene>
<evidence type="ECO:0000256" key="3">
    <source>
        <dbReference type="ARBA" id="ARBA00022692"/>
    </source>
</evidence>
<proteinExistence type="evidence at transcript level"/>
<comment type="subcellular location">
    <subcellularLocation>
        <location evidence="1">Membrane</location>
        <topology evidence="1">Multi-pass membrane protein</topology>
    </subcellularLocation>
</comment>
<feature type="transmembrane region" description="Helical" evidence="9">
    <location>
        <begin position="122"/>
        <end position="139"/>
    </location>
</feature>
<reference evidence="10" key="1">
    <citation type="journal article" date="2013" name="Genome Biol. Evol.">
        <title>Punctuated emergences of genetic and phenotypic innovations in eumetazoan, bilaterian, euteleostome, and hominidae ancestors.</title>
        <authorList>
            <person name="Wenger Y."/>
            <person name="Galliot B."/>
        </authorList>
    </citation>
    <scope>NUCLEOTIDE SEQUENCE</scope>
    <source>
        <tissue evidence="10">Whole animals</tissue>
    </source>
</reference>
<accession>T2M9K6</accession>
<evidence type="ECO:0000256" key="1">
    <source>
        <dbReference type="ARBA" id="ARBA00004141"/>
    </source>
</evidence>
<evidence type="ECO:0000256" key="4">
    <source>
        <dbReference type="ARBA" id="ARBA00022989"/>
    </source>
</evidence>
<organism evidence="10">
    <name type="scientific">Hydra vulgaris</name>
    <name type="common">Hydra</name>
    <name type="synonym">Hydra attenuata</name>
    <dbReference type="NCBI Taxonomy" id="6087"/>
    <lineage>
        <taxon>Eukaryota</taxon>
        <taxon>Metazoa</taxon>
        <taxon>Cnidaria</taxon>
        <taxon>Hydrozoa</taxon>
        <taxon>Hydroidolina</taxon>
        <taxon>Anthoathecata</taxon>
        <taxon>Aplanulata</taxon>
        <taxon>Hydridae</taxon>
        <taxon>Hydra</taxon>
    </lineage>
</organism>
<dbReference type="EC" id="3.3.2.2" evidence="6"/>
<feature type="transmembrane region" description="Helical" evidence="9">
    <location>
        <begin position="44"/>
        <end position="61"/>
    </location>
</feature>
<dbReference type="GO" id="GO:0016020">
    <property type="term" value="C:membrane"/>
    <property type="evidence" value="ECO:0007669"/>
    <property type="project" value="UniProtKB-SubCell"/>
</dbReference>
<keyword evidence="3 9" id="KW-0812">Transmembrane</keyword>
<evidence type="ECO:0000313" key="10">
    <source>
        <dbReference type="EMBL" id="CDG68819.1"/>
    </source>
</evidence>
<evidence type="ECO:0000256" key="7">
    <source>
        <dbReference type="ARBA" id="ARBA00049458"/>
    </source>
</evidence>
<dbReference type="OrthoDB" id="2133758at2759"/>
<feature type="transmembrane region" description="Helical" evidence="9">
    <location>
        <begin position="202"/>
        <end position="223"/>
    </location>
</feature>
<dbReference type="Pfam" id="PF07947">
    <property type="entry name" value="YhhN"/>
    <property type="match status" value="1"/>
</dbReference>
<protein>
    <recommendedName>
        <fullName evidence="6">lysoplasmalogenase</fullName>
        <ecNumber evidence="6">3.3.2.2</ecNumber>
    </recommendedName>
</protein>
<sequence>TLKYWFTLNLNIIKCGNFVLIKMCGKEIAHFHPFDVLTHVGPRLIPFFKTVVIYFVAWLPAETPSLFAAALKCLPICCLMGFVISQGLSLQKEHFYRQRIFIGLLFSCFGDALLIWGETYFLQAMGAFAIAHLAYISAFGFSSYRWLKGIPFFGMVLISLYLFYPRLQGLLLPCVCVYVWLICSMGWRAFAAIDILGNVWSWTSLCGVLGATFFMLSDFIIGFDKFVAPVPISRLLIMSSYYIAQLFMAMSAVNKTNIRIRMKKNN</sequence>
<evidence type="ECO:0000256" key="6">
    <source>
        <dbReference type="ARBA" id="ARBA00035673"/>
    </source>
</evidence>
<evidence type="ECO:0000256" key="2">
    <source>
        <dbReference type="ARBA" id="ARBA00007375"/>
    </source>
</evidence>
<comment type="catalytic activity">
    <reaction evidence="8">
        <text>a 1-O-(1Z-alkenyl)-sn-glycero-3-phosphocholine + H2O = a 2,3-saturated aldehyde + sn-glycerol 3-phosphocholine</text>
        <dbReference type="Rhea" id="RHEA:22544"/>
        <dbReference type="ChEBI" id="CHEBI:15377"/>
        <dbReference type="ChEBI" id="CHEBI:16870"/>
        <dbReference type="ChEBI" id="CHEBI:73359"/>
        <dbReference type="ChEBI" id="CHEBI:77287"/>
        <dbReference type="EC" id="3.3.2.2"/>
    </reaction>
</comment>
<evidence type="ECO:0000256" key="9">
    <source>
        <dbReference type="SAM" id="Phobius"/>
    </source>
</evidence>
<name>T2M9K6_HYDVU</name>
<feature type="transmembrane region" description="Helical" evidence="9">
    <location>
        <begin position="170"/>
        <end position="190"/>
    </location>
</feature>
<dbReference type="GO" id="GO:0047408">
    <property type="term" value="F:alkenylglycerophosphocholine hydrolase activity"/>
    <property type="evidence" value="ECO:0007669"/>
    <property type="project" value="UniProtKB-EC"/>
</dbReference>
<dbReference type="AlphaFoldDB" id="T2M9K6"/>
<feature type="transmembrane region" description="Helical" evidence="9">
    <location>
        <begin position="67"/>
        <end position="88"/>
    </location>
</feature>
<feature type="transmembrane region" description="Helical" evidence="9">
    <location>
        <begin position="235"/>
        <end position="254"/>
    </location>
</feature>
<dbReference type="PANTHER" id="PTHR31885">
    <property type="entry name" value="GH04784P"/>
    <property type="match status" value="1"/>
</dbReference>
<keyword evidence="4 9" id="KW-1133">Transmembrane helix</keyword>
<dbReference type="EMBL" id="HAAD01002587">
    <property type="protein sequence ID" value="CDG68819.1"/>
    <property type="molecule type" value="mRNA"/>
</dbReference>
<feature type="transmembrane region" description="Helical" evidence="9">
    <location>
        <begin position="100"/>
        <end position="116"/>
    </location>
</feature>
<keyword evidence="5 9" id="KW-0472">Membrane</keyword>
<dbReference type="PANTHER" id="PTHR31885:SF6">
    <property type="entry name" value="GH04784P"/>
    <property type="match status" value="1"/>
</dbReference>
<comment type="similarity">
    <text evidence="2">Belongs to the TMEM86 family.</text>
</comment>
<dbReference type="InterPro" id="IPR012506">
    <property type="entry name" value="TMEM86B-like"/>
</dbReference>
<evidence type="ECO:0000256" key="8">
    <source>
        <dbReference type="ARBA" id="ARBA00049560"/>
    </source>
</evidence>